<accession>A0A2T4Z415</accession>
<gene>
    <name evidence="3" type="ORF">C8J48_2966</name>
</gene>
<dbReference type="GO" id="GO:0047429">
    <property type="term" value="F:nucleoside triphosphate diphosphatase activity"/>
    <property type="evidence" value="ECO:0007669"/>
    <property type="project" value="InterPro"/>
</dbReference>
<dbReference type="Pfam" id="PF01725">
    <property type="entry name" value="Ham1p_like"/>
    <property type="match status" value="1"/>
</dbReference>
<evidence type="ECO:0000256" key="2">
    <source>
        <dbReference type="ARBA" id="ARBA00022801"/>
    </source>
</evidence>
<dbReference type="Proteomes" id="UP000241639">
    <property type="component" value="Unassembled WGS sequence"/>
</dbReference>
<dbReference type="InterPro" id="IPR002637">
    <property type="entry name" value="RdgB/HAM1"/>
</dbReference>
<dbReference type="EMBL" id="PZZP01000002">
    <property type="protein sequence ID" value="PTM56641.1"/>
    <property type="molecule type" value="Genomic_DNA"/>
</dbReference>
<keyword evidence="2" id="KW-0378">Hydrolase</keyword>
<dbReference type="CDD" id="cd00515">
    <property type="entry name" value="HAM1"/>
    <property type="match status" value="1"/>
</dbReference>
<dbReference type="AlphaFoldDB" id="A0A2T4Z415"/>
<name>A0A2T4Z415_9BACL</name>
<keyword evidence="4" id="KW-1185">Reference proteome</keyword>
<dbReference type="PANTHER" id="PTHR11067:SF9">
    <property type="entry name" value="INOSINE TRIPHOSPHATE PYROPHOSPHATASE"/>
    <property type="match status" value="1"/>
</dbReference>
<dbReference type="SUPFAM" id="SSF52972">
    <property type="entry name" value="ITPase-like"/>
    <property type="match status" value="1"/>
</dbReference>
<reference evidence="3 4" key="1">
    <citation type="submission" date="2018-04" db="EMBL/GenBank/DDBJ databases">
        <title>Genomic Encyclopedia of Archaeal and Bacterial Type Strains, Phase II (KMG-II): from individual species to whole genera.</title>
        <authorList>
            <person name="Goeker M."/>
        </authorList>
    </citation>
    <scope>NUCLEOTIDE SEQUENCE [LARGE SCALE GENOMIC DNA]</scope>
    <source>
        <strain evidence="3 4">DSM 45169</strain>
    </source>
</reference>
<evidence type="ECO:0000313" key="3">
    <source>
        <dbReference type="EMBL" id="PTM56641.1"/>
    </source>
</evidence>
<evidence type="ECO:0000313" key="4">
    <source>
        <dbReference type="Proteomes" id="UP000241639"/>
    </source>
</evidence>
<protein>
    <submittedName>
        <fullName evidence="3">DITPase</fullName>
    </submittedName>
</protein>
<comment type="similarity">
    <text evidence="1">Belongs to the HAM1 NTPase family.</text>
</comment>
<dbReference type="GO" id="GO:0005737">
    <property type="term" value="C:cytoplasm"/>
    <property type="evidence" value="ECO:0007669"/>
    <property type="project" value="TreeGrafter"/>
</dbReference>
<evidence type="ECO:0000256" key="1">
    <source>
        <dbReference type="ARBA" id="ARBA00008023"/>
    </source>
</evidence>
<proteinExistence type="inferred from homology"/>
<dbReference type="InterPro" id="IPR029001">
    <property type="entry name" value="ITPase-like_fam"/>
</dbReference>
<dbReference type="GO" id="GO:0009143">
    <property type="term" value="P:nucleoside triphosphate catabolic process"/>
    <property type="evidence" value="ECO:0007669"/>
    <property type="project" value="InterPro"/>
</dbReference>
<comment type="caution">
    <text evidence="3">The sequence shown here is derived from an EMBL/GenBank/DDBJ whole genome shotgun (WGS) entry which is preliminary data.</text>
</comment>
<dbReference type="Gene3D" id="3.90.950.10">
    <property type="match status" value="1"/>
</dbReference>
<sequence>MKLPFATTNEGKLREARHVLTPLGIDVVSLPLQLFEPDVGTIEDVTREKLKQVKERGIQRVMVDDAGIFFAAYSHFPGILTKRVFERIGYKGIFKLLQGERRDAWFEGAIAILWDGEVNTFSAHTYGRLLEEYPPGVTPEPGFPFNPLFVPVGENRTFAEMSPSEREQYSYRAKVLKEAAHWLQERNGSKVAD</sequence>
<dbReference type="PANTHER" id="PTHR11067">
    <property type="entry name" value="INOSINE TRIPHOSPHATE PYROPHOSPHATASE/HAM1 PROTEIN"/>
    <property type="match status" value="1"/>
</dbReference>
<organism evidence="3 4">
    <name type="scientific">Desmospora activa DSM 45169</name>
    <dbReference type="NCBI Taxonomy" id="1121389"/>
    <lineage>
        <taxon>Bacteria</taxon>
        <taxon>Bacillati</taxon>
        <taxon>Bacillota</taxon>
        <taxon>Bacilli</taxon>
        <taxon>Bacillales</taxon>
        <taxon>Thermoactinomycetaceae</taxon>
        <taxon>Desmospora</taxon>
    </lineage>
</organism>
<dbReference type="RefSeq" id="WP_170105572.1">
    <property type="nucleotide sequence ID" value="NZ_PZZP01000002.1"/>
</dbReference>